<feature type="signal peptide" evidence="1">
    <location>
        <begin position="1"/>
        <end position="22"/>
    </location>
</feature>
<keyword evidence="3" id="KW-1185">Reference proteome</keyword>
<keyword evidence="2" id="KW-0449">Lipoprotein</keyword>
<comment type="caution">
    <text evidence="2">The sequence shown here is derived from an EMBL/GenBank/DDBJ whole genome shotgun (WGS) entry which is preliminary data.</text>
</comment>
<evidence type="ECO:0000313" key="3">
    <source>
        <dbReference type="Proteomes" id="UP001139260"/>
    </source>
</evidence>
<name>A0A9X1XQK9_9FLAO</name>
<accession>A0A9X1XQK9</accession>
<dbReference type="Proteomes" id="UP001139260">
    <property type="component" value="Unassembled WGS sequence"/>
</dbReference>
<dbReference type="Gene3D" id="1.25.40.390">
    <property type="match status" value="1"/>
</dbReference>
<protein>
    <submittedName>
        <fullName evidence="2">SusD/RagB family nutrient-binding outer membrane lipoprotein</fullName>
    </submittedName>
</protein>
<dbReference type="RefSeq" id="WP_188049958.1">
    <property type="nucleotide sequence ID" value="NZ_JALNUB010000003.1"/>
</dbReference>
<dbReference type="AlphaFoldDB" id="A0A9X1XQK9"/>
<proteinExistence type="predicted"/>
<evidence type="ECO:0000313" key="2">
    <source>
        <dbReference type="EMBL" id="MCK8141527.1"/>
    </source>
</evidence>
<dbReference type="InterPro" id="IPR011990">
    <property type="entry name" value="TPR-like_helical_dom_sf"/>
</dbReference>
<dbReference type="InterPro" id="IPR041662">
    <property type="entry name" value="SusD-like_2"/>
</dbReference>
<dbReference type="PROSITE" id="PS51257">
    <property type="entry name" value="PROKAR_LIPOPROTEIN"/>
    <property type="match status" value="1"/>
</dbReference>
<dbReference type="EMBL" id="JALNUB010000003">
    <property type="protein sequence ID" value="MCK8141527.1"/>
    <property type="molecule type" value="Genomic_DNA"/>
</dbReference>
<evidence type="ECO:0000256" key="1">
    <source>
        <dbReference type="SAM" id="SignalP"/>
    </source>
</evidence>
<dbReference type="SUPFAM" id="SSF48452">
    <property type="entry name" value="TPR-like"/>
    <property type="match status" value="1"/>
</dbReference>
<organism evidence="2 3">
    <name type="scientific">Flavobacterium pygoscelis</name>
    <dbReference type="NCBI Taxonomy" id="2893176"/>
    <lineage>
        <taxon>Bacteria</taxon>
        <taxon>Pseudomonadati</taxon>
        <taxon>Bacteroidota</taxon>
        <taxon>Flavobacteriia</taxon>
        <taxon>Flavobacteriales</taxon>
        <taxon>Flavobacteriaceae</taxon>
        <taxon>Flavobacterium</taxon>
    </lineage>
</organism>
<feature type="chain" id="PRO_5040962376" evidence="1">
    <location>
        <begin position="23"/>
        <end position="514"/>
    </location>
</feature>
<gene>
    <name evidence="2" type="ORF">MW871_06425</name>
</gene>
<reference evidence="2" key="1">
    <citation type="submission" date="2022-04" db="EMBL/GenBank/DDBJ databases">
        <title>Flavobacterium pygoscelis sp. nov. isolated from Chinstrap chick (Pygoscelis antarcticus).</title>
        <authorList>
            <person name="Irgang R."/>
            <person name="Poblete-Morales M."/>
            <person name="Avendano-Herrera R."/>
        </authorList>
    </citation>
    <scope>NUCLEOTIDE SEQUENCE</scope>
    <source>
        <strain evidence="2">I-SCBP12n</strain>
    </source>
</reference>
<dbReference type="Pfam" id="PF12771">
    <property type="entry name" value="SusD-like_2"/>
    <property type="match status" value="1"/>
</dbReference>
<keyword evidence="1" id="KW-0732">Signal</keyword>
<sequence>MKKIFLLIAVLTLSLTSCSDYLADNDNVNSPLADAIPPRLILPGAQTQAFRTQAINMNQLGSIMTNAWGGNIYQFTNPLQVEYSYNFSNGTYAAVWDGLYRSINNFQKIIETPLADQQNYIAISKIMKAHYMQYIVDLYGDCPYFDAFKGQNNLTPIYSDDALIYKDLIRELEEARTLIQNASPTAIGATTDVVFAGDMSKWLKLANTIELRILLRQSKLTDATTLAYLNTKYADLKTLNNFVNADVLINPGYSAANDAKQNPFYGNFGRDAAGSTTNTTNTLFTSSKFFADVLNGEAGGPTAGVIDPRRARIWTQVGGKVVGTDQGQKPVPGQNNSTNPTSRFGAGLTGYAGANAAAANVAASSKAGVLMLLSESKFLQAEAVQRGYLIGTAQTLFNEGVQASFTYLGATIGTYLTDIDSKANFGWSASTDKVQVILTQKWIALSGIHGVENYINYTRTGYPVIPGSINGFNLQPTRPKRLIYPLSEYNANSANVPILTSAQITTQGPFWYVP</sequence>